<dbReference type="EMBL" id="SPLM01000038">
    <property type="protein sequence ID" value="TMW64815.1"/>
    <property type="molecule type" value="Genomic_DNA"/>
</dbReference>
<gene>
    <name evidence="1" type="ORF">Poli38472_008982</name>
</gene>
<evidence type="ECO:0000313" key="2">
    <source>
        <dbReference type="Proteomes" id="UP000794436"/>
    </source>
</evidence>
<evidence type="ECO:0000313" key="1">
    <source>
        <dbReference type="EMBL" id="TMW64815.1"/>
    </source>
</evidence>
<reference evidence="1" key="1">
    <citation type="submission" date="2019-03" db="EMBL/GenBank/DDBJ databases">
        <title>Long read genome sequence of the mycoparasitic Pythium oligandrum ATCC 38472 isolated from sugarbeet rhizosphere.</title>
        <authorList>
            <person name="Gaulin E."/>
        </authorList>
    </citation>
    <scope>NUCLEOTIDE SEQUENCE</scope>
    <source>
        <strain evidence="1">ATCC 38472_TT</strain>
    </source>
</reference>
<protein>
    <submittedName>
        <fullName evidence="1">Uncharacterized protein</fullName>
    </submittedName>
</protein>
<dbReference type="AlphaFoldDB" id="A0A8K1FIB7"/>
<name>A0A8K1FIB7_PYTOL</name>
<organism evidence="1 2">
    <name type="scientific">Pythium oligandrum</name>
    <name type="common">Mycoparasitic fungus</name>
    <dbReference type="NCBI Taxonomy" id="41045"/>
    <lineage>
        <taxon>Eukaryota</taxon>
        <taxon>Sar</taxon>
        <taxon>Stramenopiles</taxon>
        <taxon>Oomycota</taxon>
        <taxon>Peronosporomycetes</taxon>
        <taxon>Pythiales</taxon>
        <taxon>Pythiaceae</taxon>
        <taxon>Pythium</taxon>
    </lineage>
</organism>
<keyword evidence="2" id="KW-1185">Reference proteome</keyword>
<sequence>MESDNVTRVMAQWCLVPTTTTTTVKTVVETTRLAPKMLMLALMYALAQSDIPKRMVLPMACRLVAKSLPLPLQTLLVRFLWKLRVSQASPTPEQAKTKTKMTSAYEKTADAEVAALTVTMEVPQAVEDTQDAFAIQDIDMVPPTTEDEEQSHDVDGDGAGFYTMESSSPPVCVPCMVAVFNARRRLPGDPVVEVKPHKSCNRARVPARADALVLPLPLQVKPFSVGEGVSVVVDDDGVLSDAETEAETDVESDFESESKSKIDLEAADDAQAPLIRFLLDFDAARAATRTAYVAYATAKDHLKTTLGHGEDDGKRKRYPRESVRSMRLAVQRARQAHERALAWKETVMSDCPSWTSCDIGKDEDVNGYCKVAVPEQLVTLRYSILVALAEDRVEEARLVLDEAAEAVAVGAKPRRPSTARAMKTNKSVHCEKPRLALGARYCAFQRYLRARSVLDRAEDELHGYRSRLLPCRSIGEWV</sequence>
<comment type="caution">
    <text evidence="1">The sequence shown here is derived from an EMBL/GenBank/DDBJ whole genome shotgun (WGS) entry which is preliminary data.</text>
</comment>
<accession>A0A8K1FIB7</accession>
<dbReference type="Proteomes" id="UP000794436">
    <property type="component" value="Unassembled WGS sequence"/>
</dbReference>
<proteinExistence type="predicted"/>